<gene>
    <name evidence="2" type="ORF">OJAV_G00072450</name>
</gene>
<evidence type="ECO:0000256" key="1">
    <source>
        <dbReference type="SAM" id="MobiDB-lite"/>
    </source>
</evidence>
<accession>A0A3S2Q5Z6</accession>
<organism evidence="2 3">
    <name type="scientific">Oryzias javanicus</name>
    <name type="common">Javanese ricefish</name>
    <name type="synonym">Aplocheilus javanicus</name>
    <dbReference type="NCBI Taxonomy" id="123683"/>
    <lineage>
        <taxon>Eukaryota</taxon>
        <taxon>Metazoa</taxon>
        <taxon>Chordata</taxon>
        <taxon>Craniata</taxon>
        <taxon>Vertebrata</taxon>
        <taxon>Euteleostomi</taxon>
        <taxon>Actinopterygii</taxon>
        <taxon>Neopterygii</taxon>
        <taxon>Teleostei</taxon>
        <taxon>Neoteleostei</taxon>
        <taxon>Acanthomorphata</taxon>
        <taxon>Ovalentaria</taxon>
        <taxon>Atherinomorphae</taxon>
        <taxon>Beloniformes</taxon>
        <taxon>Adrianichthyidae</taxon>
        <taxon>Oryziinae</taxon>
        <taxon>Oryzias</taxon>
    </lineage>
</organism>
<dbReference type="AlphaFoldDB" id="A0A3S2Q5Z6"/>
<sequence length="86" mass="9704">MKTLRFLQRRKDPQMSLWSPARPGPARPGPVPPDQQDSTLTGTEFCLKNTRGDLNAVQLNLKPHVQNLRLKKLPENAVQDVARAHL</sequence>
<feature type="region of interest" description="Disordered" evidence="1">
    <location>
        <begin position="1"/>
        <end position="40"/>
    </location>
</feature>
<protein>
    <submittedName>
        <fullName evidence="2">Uncharacterized protein</fullName>
    </submittedName>
</protein>
<proteinExistence type="predicted"/>
<reference evidence="2 3" key="1">
    <citation type="submission" date="2018-11" db="EMBL/GenBank/DDBJ databases">
        <authorList>
            <person name="Lopez-Roques C."/>
            <person name="Donnadieu C."/>
            <person name="Bouchez O."/>
            <person name="Klopp C."/>
            <person name="Cabau C."/>
            <person name="Zahm M."/>
        </authorList>
    </citation>
    <scope>NUCLEOTIDE SEQUENCE [LARGE SCALE GENOMIC DNA]</scope>
    <source>
        <strain evidence="2">RS831</strain>
        <tissue evidence="2">Whole body</tissue>
    </source>
</reference>
<evidence type="ECO:0000313" key="3">
    <source>
        <dbReference type="Proteomes" id="UP000283210"/>
    </source>
</evidence>
<keyword evidence="3" id="KW-1185">Reference proteome</keyword>
<feature type="compositionally biased region" description="Pro residues" evidence="1">
    <location>
        <begin position="22"/>
        <end position="33"/>
    </location>
</feature>
<dbReference type="Proteomes" id="UP000283210">
    <property type="component" value="Chromosome 7"/>
</dbReference>
<reference evidence="2 3" key="2">
    <citation type="submission" date="2019-01" db="EMBL/GenBank/DDBJ databases">
        <title>A chromosome length genome reference of the Java medaka (oryzias javanicus).</title>
        <authorList>
            <person name="Herpin A."/>
            <person name="Takehana Y."/>
            <person name="Naruse K."/>
            <person name="Ansai S."/>
            <person name="Kawaguchi M."/>
        </authorList>
    </citation>
    <scope>NUCLEOTIDE SEQUENCE [LARGE SCALE GENOMIC DNA]</scope>
    <source>
        <strain evidence="2">RS831</strain>
        <tissue evidence="2">Whole body</tissue>
    </source>
</reference>
<evidence type="ECO:0000313" key="2">
    <source>
        <dbReference type="EMBL" id="RVE71183.1"/>
    </source>
</evidence>
<dbReference type="EMBL" id="CM012443">
    <property type="protein sequence ID" value="RVE71183.1"/>
    <property type="molecule type" value="Genomic_DNA"/>
</dbReference>
<name>A0A3S2Q5Z6_ORYJA</name>